<name>A0A9P8MIU5_9HYPO</name>
<keyword evidence="1" id="KW-0732">Signal</keyword>
<keyword evidence="4" id="KW-1185">Reference proteome</keyword>
<sequence>MQLLFSTAILVLAILQAALPAKAQQIFQPNHPACKLPGNFVGAACPGGIIDQILTGASTIERCSERCRQNPNCKSYAVVQAQNGGCWLYGGNATVCTGPLFLPNPGWFFDVDCYMCPAPPPCPNPPPPAARPCPAGHTPGCNCVCLTREQGAAQGLSNAPCQDPKRVGCACGQIQQGLWGFCAR</sequence>
<comment type="caution">
    <text evidence="3">The sequence shown here is derived from an EMBL/GenBank/DDBJ whole genome shotgun (WGS) entry which is preliminary data.</text>
</comment>
<organism evidence="3 4">
    <name type="scientific">Metarhizium humberi</name>
    <dbReference type="NCBI Taxonomy" id="2596975"/>
    <lineage>
        <taxon>Eukaryota</taxon>
        <taxon>Fungi</taxon>
        <taxon>Dikarya</taxon>
        <taxon>Ascomycota</taxon>
        <taxon>Pezizomycotina</taxon>
        <taxon>Sordariomycetes</taxon>
        <taxon>Hypocreomycetidae</taxon>
        <taxon>Hypocreales</taxon>
        <taxon>Clavicipitaceae</taxon>
        <taxon>Metarhizium</taxon>
    </lineage>
</organism>
<dbReference type="InterPro" id="IPR003609">
    <property type="entry name" value="Pan_app"/>
</dbReference>
<feature type="domain" description="Apple" evidence="2">
    <location>
        <begin position="45"/>
        <end position="113"/>
    </location>
</feature>
<dbReference type="Proteomes" id="UP000764110">
    <property type="component" value="Unassembled WGS sequence"/>
</dbReference>
<dbReference type="PROSITE" id="PS50948">
    <property type="entry name" value="PAN"/>
    <property type="match status" value="1"/>
</dbReference>
<gene>
    <name evidence="3" type="ORF">MHUMG1_00001</name>
</gene>
<evidence type="ECO:0000259" key="2">
    <source>
        <dbReference type="PROSITE" id="PS50948"/>
    </source>
</evidence>
<proteinExistence type="predicted"/>
<dbReference type="EMBL" id="JACEFI010000001">
    <property type="protein sequence ID" value="KAH0601130.1"/>
    <property type="molecule type" value="Genomic_DNA"/>
</dbReference>
<protein>
    <recommendedName>
        <fullName evidence="2">Apple domain-containing protein</fullName>
    </recommendedName>
</protein>
<evidence type="ECO:0000313" key="4">
    <source>
        <dbReference type="Proteomes" id="UP000764110"/>
    </source>
</evidence>
<feature type="signal peptide" evidence="1">
    <location>
        <begin position="1"/>
        <end position="23"/>
    </location>
</feature>
<accession>A0A9P8MIU5</accession>
<evidence type="ECO:0000256" key="1">
    <source>
        <dbReference type="SAM" id="SignalP"/>
    </source>
</evidence>
<reference evidence="3 4" key="1">
    <citation type="submission" date="2020-07" db="EMBL/GenBank/DDBJ databases">
        <title>Metarhizium humberi genome.</title>
        <authorList>
            <person name="Lysoe E."/>
        </authorList>
    </citation>
    <scope>NUCLEOTIDE SEQUENCE [LARGE SCALE GENOMIC DNA]</scope>
    <source>
        <strain evidence="3 4">ESALQ1638</strain>
    </source>
</reference>
<dbReference type="Gene3D" id="3.50.4.10">
    <property type="entry name" value="Hepatocyte Growth Factor"/>
    <property type="match status" value="1"/>
</dbReference>
<dbReference type="AlphaFoldDB" id="A0A9P8MIU5"/>
<evidence type="ECO:0000313" key="3">
    <source>
        <dbReference type="EMBL" id="KAH0601130.1"/>
    </source>
</evidence>
<feature type="chain" id="PRO_5040505496" description="Apple domain-containing protein" evidence="1">
    <location>
        <begin position="24"/>
        <end position="184"/>
    </location>
</feature>
<dbReference type="Pfam" id="PF08276">
    <property type="entry name" value="PAN_2"/>
    <property type="match status" value="1"/>
</dbReference>